<dbReference type="Gene3D" id="3.10.290.30">
    <property type="entry name" value="MM3350-like"/>
    <property type="match status" value="1"/>
</dbReference>
<feature type="domain" description="Plasmid pRiA4b Orf3-like" evidence="1">
    <location>
        <begin position="6"/>
        <end position="210"/>
    </location>
</feature>
<comment type="caution">
    <text evidence="2">The sequence shown here is derived from an EMBL/GenBank/DDBJ whole genome shotgun (WGS) entry which is preliminary data.</text>
</comment>
<dbReference type="PANTHER" id="PTHR41878:SF1">
    <property type="entry name" value="TNPR PROTEIN"/>
    <property type="match status" value="1"/>
</dbReference>
<evidence type="ECO:0000259" key="1">
    <source>
        <dbReference type="Pfam" id="PF07929"/>
    </source>
</evidence>
<organism evidence="2">
    <name type="scientific">bioreactor metagenome</name>
    <dbReference type="NCBI Taxonomy" id="1076179"/>
    <lineage>
        <taxon>unclassified sequences</taxon>
        <taxon>metagenomes</taxon>
        <taxon>ecological metagenomes</taxon>
    </lineage>
</organism>
<dbReference type="InterPro" id="IPR024047">
    <property type="entry name" value="MM3350-like_sf"/>
</dbReference>
<dbReference type="SUPFAM" id="SSF159941">
    <property type="entry name" value="MM3350-like"/>
    <property type="match status" value="1"/>
</dbReference>
<dbReference type="InterPro" id="IPR012912">
    <property type="entry name" value="Plasmid_pRiA4b_Orf3-like"/>
</dbReference>
<reference evidence="2" key="1">
    <citation type="submission" date="2019-08" db="EMBL/GenBank/DDBJ databases">
        <authorList>
            <person name="Kucharzyk K."/>
            <person name="Murdoch R.W."/>
            <person name="Higgins S."/>
            <person name="Loffler F."/>
        </authorList>
    </citation>
    <scope>NUCLEOTIDE SEQUENCE</scope>
</reference>
<dbReference type="EMBL" id="VSSQ01000547">
    <property type="protein sequence ID" value="MPL97277.1"/>
    <property type="molecule type" value="Genomic_DNA"/>
</dbReference>
<dbReference type="PANTHER" id="PTHR41878">
    <property type="entry name" value="LEXA REPRESSOR-RELATED"/>
    <property type="match status" value="1"/>
</dbReference>
<evidence type="ECO:0000313" key="2">
    <source>
        <dbReference type="EMBL" id="MPL97277.1"/>
    </source>
</evidence>
<accession>A0A644W108</accession>
<dbReference type="AlphaFoldDB" id="A0A644W108"/>
<gene>
    <name evidence="2" type="ORF">SDC9_43466</name>
</gene>
<name>A0A644W108_9ZZZZ</name>
<sequence>MASHPIYQFYAELDDYEPKIWRRFQVMNNITIARLGYIVMTMFEMKASHLFCFEVPFGANHYRRMKQRLTEDELNKLIGIWDKDEVVRYEVQNEMTEDFEDESAENAAAENLPRVIYHVGDELSLSYDYGDGWEVKLVLEQIMEDKDLPGKELPRVLAGEGYGIIEDCGGTSGLEDIAKAFAKKKGSKYKEYSEWLGMDALDLISFDIADMNFRLKKVPRIYADAYEHGLEPTKQSMNLLERKYKQAQR</sequence>
<dbReference type="Pfam" id="PF07929">
    <property type="entry name" value="PRiA4_ORF3"/>
    <property type="match status" value="1"/>
</dbReference>
<proteinExistence type="predicted"/>
<protein>
    <recommendedName>
        <fullName evidence="1">Plasmid pRiA4b Orf3-like domain-containing protein</fullName>
    </recommendedName>
</protein>